<dbReference type="InterPro" id="IPR029058">
    <property type="entry name" value="AB_hydrolase_fold"/>
</dbReference>
<dbReference type="PANTHER" id="PTHR22946:SF9">
    <property type="entry name" value="POLYKETIDE TRANSFERASE AF380"/>
    <property type="match status" value="1"/>
</dbReference>
<evidence type="ECO:0000256" key="1">
    <source>
        <dbReference type="ARBA" id="ARBA00022801"/>
    </source>
</evidence>
<feature type="domain" description="Peptidase S9 prolyl oligopeptidase catalytic" evidence="2">
    <location>
        <begin position="134"/>
        <end position="336"/>
    </location>
</feature>
<accession>A0A2H0WPD6</accession>
<dbReference type="AlphaFoldDB" id="A0A2H0WPD6"/>
<dbReference type="PANTHER" id="PTHR22946">
    <property type="entry name" value="DIENELACTONE HYDROLASE DOMAIN-CONTAINING PROTEIN-RELATED"/>
    <property type="match status" value="1"/>
</dbReference>
<comment type="caution">
    <text evidence="3">The sequence shown here is derived from an EMBL/GenBank/DDBJ whole genome shotgun (WGS) entry which is preliminary data.</text>
</comment>
<dbReference type="Gene3D" id="3.40.50.1820">
    <property type="entry name" value="alpha/beta hydrolase"/>
    <property type="match status" value="1"/>
</dbReference>
<keyword evidence="1" id="KW-0378">Hydrolase</keyword>
<proteinExistence type="predicted"/>
<evidence type="ECO:0000313" key="3">
    <source>
        <dbReference type="EMBL" id="PIS14503.1"/>
    </source>
</evidence>
<dbReference type="InterPro" id="IPR001375">
    <property type="entry name" value="Peptidase_S9_cat"/>
</dbReference>
<evidence type="ECO:0000259" key="2">
    <source>
        <dbReference type="Pfam" id="PF00326"/>
    </source>
</evidence>
<reference evidence="4" key="1">
    <citation type="submission" date="2017-09" db="EMBL/GenBank/DDBJ databases">
        <title>Depth-based differentiation of microbial function through sediment-hosted aquifers and enrichment of novel symbionts in the deep terrestrial subsurface.</title>
        <authorList>
            <person name="Probst A.J."/>
            <person name="Ladd B."/>
            <person name="Jarett J.K."/>
            <person name="Geller-Mcgrath D.E."/>
            <person name="Sieber C.M.K."/>
            <person name="Emerson J.B."/>
            <person name="Anantharaman K."/>
            <person name="Thomas B.C."/>
            <person name="Malmstrom R."/>
            <person name="Stieglmeier M."/>
            <person name="Klingl A."/>
            <person name="Woyke T."/>
            <person name="Ryan C.M."/>
            <person name="Banfield J.F."/>
        </authorList>
    </citation>
    <scope>NUCLEOTIDE SEQUENCE [LARGE SCALE GENOMIC DNA]</scope>
</reference>
<name>A0A2H0WPD6_9BACT</name>
<dbReference type="GO" id="GO:0008236">
    <property type="term" value="F:serine-type peptidase activity"/>
    <property type="evidence" value="ECO:0007669"/>
    <property type="project" value="InterPro"/>
</dbReference>
<dbReference type="Proteomes" id="UP000230775">
    <property type="component" value="Unassembled WGS sequence"/>
</dbReference>
<sequence>MKRLLIFAFIFVVLVFAGLAVYDLELGEKGTVSPLVSLSGSLKQSKYASYTFDALSKKIFPLGKITLTSVMKKEAKFTSYVFTYQSDGKTISGMANIPNPPAGGGKFPVIVLLRGYADSQNYHVGLGTERSANYLAGNGFLTLAPDFLGYGYSDWEDKDILVARFYRPVEVLNLLSAVGSLPSADSSSMGLWGHSNGGQIALSILEITGKNYPTVLWAPVSLGFPECVLTYLGTQEEVGNPVKEKVDEFLINNDPKKYSITEYFDRIKAPFIIHQATTDELIKPEWTKKLAERLKNYGNSVDFYQYPRENHNFNRYEETGDILRERDLEFFNKYLKLSGTR</sequence>
<protein>
    <recommendedName>
        <fullName evidence="2">Peptidase S9 prolyl oligopeptidase catalytic domain-containing protein</fullName>
    </recommendedName>
</protein>
<dbReference type="InterPro" id="IPR050261">
    <property type="entry name" value="FrsA_esterase"/>
</dbReference>
<dbReference type="Pfam" id="PF00326">
    <property type="entry name" value="Peptidase_S9"/>
    <property type="match status" value="1"/>
</dbReference>
<organism evidence="3 4">
    <name type="scientific">Candidatus Shapirobacteria bacterium CG09_land_8_20_14_0_10_39_12</name>
    <dbReference type="NCBI Taxonomy" id="1974885"/>
    <lineage>
        <taxon>Bacteria</taxon>
        <taxon>Candidatus Shapironibacteriota</taxon>
    </lineage>
</organism>
<dbReference type="SUPFAM" id="SSF53474">
    <property type="entry name" value="alpha/beta-Hydrolases"/>
    <property type="match status" value="1"/>
</dbReference>
<dbReference type="GO" id="GO:0006508">
    <property type="term" value="P:proteolysis"/>
    <property type="evidence" value="ECO:0007669"/>
    <property type="project" value="InterPro"/>
</dbReference>
<gene>
    <name evidence="3" type="ORF">COT64_02295</name>
</gene>
<dbReference type="EMBL" id="PEZI01000047">
    <property type="protein sequence ID" value="PIS14503.1"/>
    <property type="molecule type" value="Genomic_DNA"/>
</dbReference>
<dbReference type="GO" id="GO:0052689">
    <property type="term" value="F:carboxylic ester hydrolase activity"/>
    <property type="evidence" value="ECO:0007669"/>
    <property type="project" value="UniProtKB-ARBA"/>
</dbReference>
<evidence type="ECO:0000313" key="4">
    <source>
        <dbReference type="Proteomes" id="UP000230775"/>
    </source>
</evidence>